<gene>
    <name evidence="2" type="ORF">ALAG00032_LOCUS14026</name>
</gene>
<evidence type="ECO:0000313" key="2">
    <source>
        <dbReference type="EMBL" id="CAE0373225.1"/>
    </source>
</evidence>
<protein>
    <submittedName>
        <fullName evidence="2">Uncharacterized protein</fullName>
    </submittedName>
</protein>
<dbReference type="EMBL" id="HBIJ01021640">
    <property type="protein sequence ID" value="CAE0373225.1"/>
    <property type="molecule type" value="Transcribed_RNA"/>
</dbReference>
<feature type="compositionally biased region" description="Polar residues" evidence="1">
    <location>
        <begin position="96"/>
        <end position="106"/>
    </location>
</feature>
<organism evidence="2">
    <name type="scientific">Aureoumbra lagunensis</name>
    <dbReference type="NCBI Taxonomy" id="44058"/>
    <lineage>
        <taxon>Eukaryota</taxon>
        <taxon>Sar</taxon>
        <taxon>Stramenopiles</taxon>
        <taxon>Ochrophyta</taxon>
        <taxon>Pelagophyceae</taxon>
        <taxon>Pelagomonadales</taxon>
        <taxon>Aureoumbra</taxon>
    </lineage>
</organism>
<name>A0A7S3K3D1_9STRA</name>
<proteinExistence type="predicted"/>
<reference evidence="2" key="1">
    <citation type="submission" date="2021-01" db="EMBL/GenBank/DDBJ databases">
        <authorList>
            <person name="Corre E."/>
            <person name="Pelletier E."/>
            <person name="Niang G."/>
            <person name="Scheremetjew M."/>
            <person name="Finn R."/>
            <person name="Kale V."/>
            <person name="Holt S."/>
            <person name="Cochrane G."/>
            <person name="Meng A."/>
            <person name="Brown T."/>
            <person name="Cohen L."/>
        </authorList>
    </citation>
    <scope>NUCLEOTIDE SEQUENCE</scope>
    <source>
        <strain evidence="2">CCMP1510</strain>
    </source>
</reference>
<sequence>MVLQEDGVPEIGAMVKKKFVGYGEYDGKVIEITKTHAIVEWSDESKTKIQLKQIARYLVLGKERKKRRYEDEENTLKEEPCPKRKQSTPAKYSPVSAFSIQESSHRPSISPTISNFLNNRKSTTLADDDFLHELVHLSPHDLDEILHLDSNKLLF</sequence>
<evidence type="ECO:0000256" key="1">
    <source>
        <dbReference type="SAM" id="MobiDB-lite"/>
    </source>
</evidence>
<dbReference type="AlphaFoldDB" id="A0A7S3K3D1"/>
<accession>A0A7S3K3D1</accession>
<feature type="compositionally biased region" description="Basic and acidic residues" evidence="1">
    <location>
        <begin position="68"/>
        <end position="82"/>
    </location>
</feature>
<feature type="region of interest" description="Disordered" evidence="1">
    <location>
        <begin position="66"/>
        <end position="106"/>
    </location>
</feature>